<comment type="similarity">
    <text evidence="11">Belongs to the CD300 family.</text>
</comment>
<evidence type="ECO:0000313" key="15">
    <source>
        <dbReference type="EMBL" id="KAF6455224.1"/>
    </source>
</evidence>
<reference evidence="15 16" key="1">
    <citation type="journal article" date="2020" name="Nature">
        <title>Six reference-quality genomes reveal evolution of bat adaptations.</title>
        <authorList>
            <person name="Jebb D."/>
            <person name="Huang Z."/>
            <person name="Pippel M."/>
            <person name="Hughes G.M."/>
            <person name="Lavrichenko K."/>
            <person name="Devanna P."/>
            <person name="Winkler S."/>
            <person name="Jermiin L.S."/>
            <person name="Skirmuntt E.C."/>
            <person name="Katzourakis A."/>
            <person name="Burkitt-Gray L."/>
            <person name="Ray D.A."/>
            <person name="Sullivan K.A.M."/>
            <person name="Roscito J.G."/>
            <person name="Kirilenko B.M."/>
            <person name="Davalos L.M."/>
            <person name="Corthals A.P."/>
            <person name="Power M.L."/>
            <person name="Jones G."/>
            <person name="Ransome R.D."/>
            <person name="Dechmann D.K.N."/>
            <person name="Locatelli A.G."/>
            <person name="Puechmaille S.J."/>
            <person name="Fedrigo O."/>
            <person name="Jarvis E.D."/>
            <person name="Hiller M."/>
            <person name="Vernes S.C."/>
            <person name="Myers E.W."/>
            <person name="Teeling E.C."/>
        </authorList>
    </citation>
    <scope>NUCLEOTIDE SEQUENCE [LARGE SCALE GENOMIC DNA]</scope>
    <source>
        <strain evidence="15">MRouAeg1</strain>
        <tissue evidence="15">Muscle</tissue>
    </source>
</reference>
<dbReference type="InterPro" id="IPR013783">
    <property type="entry name" value="Ig-like_fold"/>
</dbReference>
<evidence type="ECO:0000256" key="5">
    <source>
        <dbReference type="ARBA" id="ARBA00022859"/>
    </source>
</evidence>
<dbReference type="EMBL" id="JACASE010000006">
    <property type="protein sequence ID" value="KAF6455224.1"/>
    <property type="molecule type" value="Genomic_DNA"/>
</dbReference>
<feature type="transmembrane region" description="Helical" evidence="12">
    <location>
        <begin position="137"/>
        <end position="158"/>
    </location>
</feature>
<evidence type="ECO:0000256" key="12">
    <source>
        <dbReference type="SAM" id="Phobius"/>
    </source>
</evidence>
<dbReference type="SUPFAM" id="SSF48726">
    <property type="entry name" value="Immunoglobulin"/>
    <property type="match status" value="1"/>
</dbReference>
<comment type="caution">
    <text evidence="15">The sequence shown here is derived from an EMBL/GenBank/DDBJ whole genome shotgun (WGS) entry which is preliminary data.</text>
</comment>
<evidence type="ECO:0000256" key="7">
    <source>
        <dbReference type="ARBA" id="ARBA00023136"/>
    </source>
</evidence>
<evidence type="ECO:0000256" key="4">
    <source>
        <dbReference type="ARBA" id="ARBA00022729"/>
    </source>
</evidence>
<evidence type="ECO:0000256" key="2">
    <source>
        <dbReference type="ARBA" id="ARBA00022475"/>
    </source>
</evidence>
<keyword evidence="7 12" id="KW-0472">Membrane</keyword>
<dbReference type="PANTHER" id="PTHR11860">
    <property type="entry name" value="POLYMERIC-IMMUNOGLOBULIN RECEPTOR"/>
    <property type="match status" value="1"/>
</dbReference>
<protein>
    <submittedName>
        <fullName evidence="15">CD300 molecule like family member f</fullName>
    </submittedName>
</protein>
<dbReference type="Pfam" id="PF15330">
    <property type="entry name" value="SIT"/>
    <property type="match status" value="1"/>
</dbReference>
<proteinExistence type="inferred from homology"/>
<evidence type="ECO:0000256" key="9">
    <source>
        <dbReference type="ARBA" id="ARBA00023170"/>
    </source>
</evidence>
<sequence length="275" mass="30749">MYLLLLFPLLFRLSGSDPITGPEEVSGMERGSLTVRCRYDPEWETYRKWWCRGAAWGSCRILVQTTESEWEMRKGRVSIVDSQGSHVFTVTMEELRPDDADVYWCGIARTGVDHGVSVKVTIRPGKSMCNDLMKLSVLLPLVSAVLLLLLVAASVFAWRTAKRQKNAAGISPEQVLQPLESELCYANLTLTQTGASPRSSRRKSSAKLCPSAQEGKTGVEYVTMTSFPKEDISYAALTLDTPNQELIYSNMDGLTNHLYHQSHEEATEYSTIMKP</sequence>
<organism evidence="15 16">
    <name type="scientific">Rousettus aegyptiacus</name>
    <name type="common">Egyptian fruit bat</name>
    <name type="synonym">Pteropus aegyptiacus</name>
    <dbReference type="NCBI Taxonomy" id="9407"/>
    <lineage>
        <taxon>Eukaryota</taxon>
        <taxon>Metazoa</taxon>
        <taxon>Chordata</taxon>
        <taxon>Craniata</taxon>
        <taxon>Vertebrata</taxon>
        <taxon>Euteleostomi</taxon>
        <taxon>Mammalia</taxon>
        <taxon>Eutheria</taxon>
        <taxon>Laurasiatheria</taxon>
        <taxon>Chiroptera</taxon>
        <taxon>Yinpterochiroptera</taxon>
        <taxon>Pteropodoidea</taxon>
        <taxon>Pteropodidae</taxon>
        <taxon>Rousettinae</taxon>
        <taxon>Rousettus</taxon>
    </lineage>
</organism>
<accession>A0A7J8G526</accession>
<comment type="subcellular location">
    <subcellularLocation>
        <location evidence="1">Cell membrane</location>
        <topology evidence="1">Single-pass type I membrane protein</topology>
    </subcellularLocation>
</comment>
<dbReference type="InterPro" id="IPR050671">
    <property type="entry name" value="CD300_family_receptors"/>
</dbReference>
<evidence type="ECO:0000256" key="6">
    <source>
        <dbReference type="ARBA" id="ARBA00022989"/>
    </source>
</evidence>
<dbReference type="PANTHER" id="PTHR11860:SF101">
    <property type="entry name" value="CMRF35-LIKE MOLECULE 1"/>
    <property type="match status" value="1"/>
</dbReference>
<keyword evidence="9" id="KW-0675">Receptor</keyword>
<evidence type="ECO:0000256" key="11">
    <source>
        <dbReference type="ARBA" id="ARBA00043958"/>
    </source>
</evidence>
<keyword evidence="2" id="KW-1003">Cell membrane</keyword>
<keyword evidence="10" id="KW-0393">Immunoglobulin domain</keyword>
<keyword evidence="3 12" id="KW-0812">Transmembrane</keyword>
<keyword evidence="6 12" id="KW-1133">Transmembrane helix</keyword>
<dbReference type="SMART" id="SM00409">
    <property type="entry name" value="IG"/>
    <property type="match status" value="1"/>
</dbReference>
<evidence type="ECO:0000256" key="3">
    <source>
        <dbReference type="ARBA" id="ARBA00022692"/>
    </source>
</evidence>
<evidence type="ECO:0000259" key="14">
    <source>
        <dbReference type="SMART" id="SM00409"/>
    </source>
</evidence>
<dbReference type="AlphaFoldDB" id="A0A7J8G526"/>
<name>A0A7J8G526_ROUAE</name>
<feature type="signal peptide" evidence="13">
    <location>
        <begin position="1"/>
        <end position="16"/>
    </location>
</feature>
<evidence type="ECO:0000256" key="8">
    <source>
        <dbReference type="ARBA" id="ARBA00023157"/>
    </source>
</evidence>
<keyword evidence="5" id="KW-0391">Immunity</keyword>
<dbReference type="GO" id="GO:0002376">
    <property type="term" value="P:immune system process"/>
    <property type="evidence" value="ECO:0007669"/>
    <property type="project" value="UniProtKB-KW"/>
</dbReference>
<dbReference type="InterPro" id="IPR013106">
    <property type="entry name" value="Ig_V-set"/>
</dbReference>
<dbReference type="CDD" id="cd05716">
    <property type="entry name" value="IgV_pIgR_like"/>
    <property type="match status" value="1"/>
</dbReference>
<evidence type="ECO:0000256" key="1">
    <source>
        <dbReference type="ARBA" id="ARBA00004251"/>
    </source>
</evidence>
<dbReference type="FunFam" id="2.60.40.10:FF:000370">
    <property type="entry name" value="CMRF35-like molecule 1"/>
    <property type="match status" value="1"/>
</dbReference>
<gene>
    <name evidence="15" type="ORF">HJG63_002449</name>
</gene>
<dbReference type="Gene3D" id="2.60.40.10">
    <property type="entry name" value="Immunoglobulins"/>
    <property type="match status" value="1"/>
</dbReference>
<dbReference type="Pfam" id="PF07686">
    <property type="entry name" value="V-set"/>
    <property type="match status" value="1"/>
</dbReference>
<feature type="domain" description="Immunoglobulin" evidence="14">
    <location>
        <begin position="22"/>
        <end position="123"/>
    </location>
</feature>
<feature type="chain" id="PRO_5029754719" evidence="13">
    <location>
        <begin position="17"/>
        <end position="275"/>
    </location>
</feature>
<dbReference type="InterPro" id="IPR036179">
    <property type="entry name" value="Ig-like_dom_sf"/>
</dbReference>
<dbReference type="Proteomes" id="UP000593571">
    <property type="component" value="Unassembled WGS sequence"/>
</dbReference>
<keyword evidence="8" id="KW-1015">Disulfide bond</keyword>
<evidence type="ECO:0000256" key="13">
    <source>
        <dbReference type="SAM" id="SignalP"/>
    </source>
</evidence>
<dbReference type="GO" id="GO:0005886">
    <property type="term" value="C:plasma membrane"/>
    <property type="evidence" value="ECO:0007669"/>
    <property type="project" value="UniProtKB-SubCell"/>
</dbReference>
<evidence type="ECO:0000313" key="16">
    <source>
        <dbReference type="Proteomes" id="UP000593571"/>
    </source>
</evidence>
<evidence type="ECO:0000256" key="10">
    <source>
        <dbReference type="ARBA" id="ARBA00023319"/>
    </source>
</evidence>
<keyword evidence="4 13" id="KW-0732">Signal</keyword>
<dbReference type="GO" id="GO:0004888">
    <property type="term" value="F:transmembrane signaling receptor activity"/>
    <property type="evidence" value="ECO:0007669"/>
    <property type="project" value="TreeGrafter"/>
</dbReference>
<keyword evidence="16" id="KW-1185">Reference proteome</keyword>
<dbReference type="InterPro" id="IPR003599">
    <property type="entry name" value="Ig_sub"/>
</dbReference>